<feature type="transmembrane region" description="Helical" evidence="5">
    <location>
        <begin position="129"/>
        <end position="150"/>
    </location>
</feature>
<organism evidence="7 8">
    <name type="scientific">Chungangia koreensis</name>
    <dbReference type="NCBI Taxonomy" id="752657"/>
    <lineage>
        <taxon>Bacteria</taxon>
        <taxon>Bacillati</taxon>
        <taxon>Bacillota</taxon>
        <taxon>Bacilli</taxon>
        <taxon>Lactobacillales</taxon>
        <taxon>Chungangia</taxon>
    </lineage>
</organism>
<proteinExistence type="predicted"/>
<dbReference type="PANTHER" id="PTHR10846">
    <property type="entry name" value="SODIUM/POTASSIUM/CALCIUM EXCHANGER"/>
    <property type="match status" value="1"/>
</dbReference>
<name>A0ABV8X3Y7_9LACT</name>
<gene>
    <name evidence="7" type="ORF">ACFOZY_06555</name>
</gene>
<evidence type="ECO:0000256" key="1">
    <source>
        <dbReference type="ARBA" id="ARBA00004141"/>
    </source>
</evidence>
<dbReference type="InterPro" id="IPR004837">
    <property type="entry name" value="NaCa_Exmemb"/>
</dbReference>
<dbReference type="EMBL" id="JBHSEC010000007">
    <property type="protein sequence ID" value="MFC4410098.1"/>
    <property type="molecule type" value="Genomic_DNA"/>
</dbReference>
<keyword evidence="3 5" id="KW-1133">Transmembrane helix</keyword>
<feature type="transmembrane region" description="Helical" evidence="5">
    <location>
        <begin position="178"/>
        <end position="201"/>
    </location>
</feature>
<keyword evidence="2 5" id="KW-0812">Transmembrane</keyword>
<sequence>MTYLLLLVGFALLIKGADFFVEGASNIARTLKVSPLLIGLTIVAFGTSAPEATVSILAALEGNSDVSVGNVVGSNIFNITVIVGVTAIISPLLVDDSIVRKEIPFTMLGSIVLFVLASDLTLNGSTDNFLTRSDGLVFLAIFSVFMYYIFEVARHNRTLATAEPEDTHTSSKPSWGKYILFTLGGLAAIIFGGDLVVTNAVEIAYSFGMSETLVGLTIVAVGTSLPELVTSITAARKKESEIALGNLVGSNIFNIFFVLGTSAVIAPLPVDGNIFTDLYILIAVTAVLFIFAWSKYKISRIEGSLLTVAYLVYFVYIIMRG</sequence>
<evidence type="ECO:0000256" key="2">
    <source>
        <dbReference type="ARBA" id="ARBA00022692"/>
    </source>
</evidence>
<dbReference type="Proteomes" id="UP001595817">
    <property type="component" value="Unassembled WGS sequence"/>
</dbReference>
<evidence type="ECO:0000256" key="3">
    <source>
        <dbReference type="ARBA" id="ARBA00022989"/>
    </source>
</evidence>
<keyword evidence="4 5" id="KW-0472">Membrane</keyword>
<comment type="caution">
    <text evidence="7">The sequence shown here is derived from an EMBL/GenBank/DDBJ whole genome shotgun (WGS) entry which is preliminary data.</text>
</comment>
<comment type="subcellular location">
    <subcellularLocation>
        <location evidence="1">Membrane</location>
        <topology evidence="1">Multi-pass membrane protein</topology>
    </subcellularLocation>
</comment>
<dbReference type="InterPro" id="IPR044880">
    <property type="entry name" value="NCX_ion-bd_dom_sf"/>
</dbReference>
<dbReference type="Pfam" id="PF01699">
    <property type="entry name" value="Na_Ca_ex"/>
    <property type="match status" value="2"/>
</dbReference>
<evidence type="ECO:0000259" key="6">
    <source>
        <dbReference type="Pfam" id="PF01699"/>
    </source>
</evidence>
<reference evidence="8" key="1">
    <citation type="journal article" date="2019" name="Int. J. Syst. Evol. Microbiol.">
        <title>The Global Catalogue of Microorganisms (GCM) 10K type strain sequencing project: providing services to taxonomists for standard genome sequencing and annotation.</title>
        <authorList>
            <consortium name="The Broad Institute Genomics Platform"/>
            <consortium name="The Broad Institute Genome Sequencing Center for Infectious Disease"/>
            <person name="Wu L."/>
            <person name="Ma J."/>
        </authorList>
    </citation>
    <scope>NUCLEOTIDE SEQUENCE [LARGE SCALE GENOMIC DNA]</scope>
    <source>
        <strain evidence="8">CCUG 59778</strain>
    </source>
</reference>
<feature type="domain" description="Sodium/calcium exchanger membrane region" evidence="6">
    <location>
        <begin position="3"/>
        <end position="150"/>
    </location>
</feature>
<evidence type="ECO:0000313" key="7">
    <source>
        <dbReference type="EMBL" id="MFC4410098.1"/>
    </source>
</evidence>
<feature type="domain" description="Sodium/calcium exchanger membrane region" evidence="6">
    <location>
        <begin position="178"/>
        <end position="318"/>
    </location>
</feature>
<protein>
    <submittedName>
        <fullName evidence="7">Calcium/sodium antiporter</fullName>
    </submittedName>
</protein>
<evidence type="ECO:0000313" key="8">
    <source>
        <dbReference type="Proteomes" id="UP001595817"/>
    </source>
</evidence>
<feature type="transmembrane region" description="Helical" evidence="5">
    <location>
        <begin position="301"/>
        <end position="319"/>
    </location>
</feature>
<evidence type="ECO:0000256" key="5">
    <source>
        <dbReference type="SAM" id="Phobius"/>
    </source>
</evidence>
<dbReference type="Gene3D" id="1.20.1420.30">
    <property type="entry name" value="NCX, central ion-binding region"/>
    <property type="match status" value="1"/>
</dbReference>
<evidence type="ECO:0000256" key="4">
    <source>
        <dbReference type="ARBA" id="ARBA00023136"/>
    </source>
</evidence>
<feature type="transmembrane region" description="Helical" evidence="5">
    <location>
        <begin position="105"/>
        <end position="123"/>
    </location>
</feature>
<dbReference type="NCBIfam" id="TIGR00367">
    <property type="entry name" value="calcium/sodium antiporter"/>
    <property type="match status" value="1"/>
</dbReference>
<accession>A0ABV8X3Y7</accession>
<feature type="transmembrane region" description="Helical" evidence="5">
    <location>
        <begin position="76"/>
        <end position="93"/>
    </location>
</feature>
<dbReference type="InterPro" id="IPR004481">
    <property type="entry name" value="K/Na/Ca-exchanger"/>
</dbReference>
<dbReference type="PANTHER" id="PTHR10846:SF8">
    <property type="entry name" value="INNER MEMBRANE PROTEIN YRBG"/>
    <property type="match status" value="1"/>
</dbReference>
<feature type="transmembrane region" description="Helical" evidence="5">
    <location>
        <begin position="274"/>
        <end position="294"/>
    </location>
</feature>
<keyword evidence="8" id="KW-1185">Reference proteome</keyword>
<feature type="transmembrane region" description="Helical" evidence="5">
    <location>
        <begin position="247"/>
        <end position="268"/>
    </location>
</feature>
<dbReference type="RefSeq" id="WP_378153561.1">
    <property type="nucleotide sequence ID" value="NZ_JBHSEC010000007.1"/>
</dbReference>